<evidence type="ECO:0000313" key="1">
    <source>
        <dbReference type="EMBL" id="CAB4667979.1"/>
    </source>
</evidence>
<sequence length="144" mass="15329">MTFTEVELTFAEPPTYLKVANTAFTSASRPVNTVVVKFVLIATLYPNLAATPVLEVICRFPPLGAFTNATDTRYVLPSARPPTEIPERAVVALVVTQVEVGAVTAAAVTVIVTLAEVTDVRPLLAKVRVYVPADAVSVKFVNSA</sequence>
<protein>
    <submittedName>
        <fullName evidence="1">Unannotated protein</fullName>
    </submittedName>
</protein>
<accession>A0A6J6M402</accession>
<proteinExistence type="predicted"/>
<name>A0A6J6M402_9ZZZZ</name>
<organism evidence="1">
    <name type="scientific">freshwater metagenome</name>
    <dbReference type="NCBI Taxonomy" id="449393"/>
    <lineage>
        <taxon>unclassified sequences</taxon>
        <taxon>metagenomes</taxon>
        <taxon>ecological metagenomes</taxon>
    </lineage>
</organism>
<dbReference type="AlphaFoldDB" id="A0A6J6M402"/>
<gene>
    <name evidence="1" type="ORF">UFOPK2292_00650</name>
</gene>
<dbReference type="EMBL" id="CAEZWU010000080">
    <property type="protein sequence ID" value="CAB4667979.1"/>
    <property type="molecule type" value="Genomic_DNA"/>
</dbReference>
<reference evidence="1" key="1">
    <citation type="submission" date="2020-05" db="EMBL/GenBank/DDBJ databases">
        <authorList>
            <person name="Chiriac C."/>
            <person name="Salcher M."/>
            <person name="Ghai R."/>
            <person name="Kavagutti S V."/>
        </authorList>
    </citation>
    <scope>NUCLEOTIDE SEQUENCE</scope>
</reference>